<evidence type="ECO:0008006" key="4">
    <source>
        <dbReference type="Google" id="ProtNLM"/>
    </source>
</evidence>
<dbReference type="AlphaFoldDB" id="A0A7W8H7R5"/>
<keyword evidence="3" id="KW-1185">Reference proteome</keyword>
<dbReference type="RefSeq" id="WP_183771182.1">
    <property type="nucleotide sequence ID" value="NZ_JACHFW010000001.1"/>
</dbReference>
<proteinExistence type="predicted"/>
<dbReference type="EMBL" id="JACHFW010000001">
    <property type="protein sequence ID" value="MBB5263451.1"/>
    <property type="molecule type" value="Genomic_DNA"/>
</dbReference>
<protein>
    <recommendedName>
        <fullName evidence="4">F5/8 type C domain-containing protein</fullName>
    </recommendedName>
</protein>
<evidence type="ECO:0000313" key="2">
    <source>
        <dbReference type="EMBL" id="MBB5263451.1"/>
    </source>
</evidence>
<feature type="chain" id="PRO_5031563128" description="F5/8 type C domain-containing protein" evidence="1">
    <location>
        <begin position="26"/>
        <end position="153"/>
    </location>
</feature>
<accession>A0A7W8H7R5</accession>
<reference evidence="2 3" key="1">
    <citation type="submission" date="2020-08" db="EMBL/GenBank/DDBJ databases">
        <title>Genomic Encyclopedia of Type Strains, Phase IV (KMG-IV): sequencing the most valuable type-strain genomes for metagenomic binning, comparative biology and taxonomic classification.</title>
        <authorList>
            <person name="Goeker M."/>
        </authorList>
    </citation>
    <scope>NUCLEOTIDE SEQUENCE [LARGE SCALE GENOMIC DNA]</scope>
    <source>
        <strain evidence="2 3">DSM 106146</strain>
    </source>
</reference>
<organism evidence="2 3">
    <name type="scientific">Catenibacillus scindens</name>
    <dbReference type="NCBI Taxonomy" id="673271"/>
    <lineage>
        <taxon>Bacteria</taxon>
        <taxon>Bacillati</taxon>
        <taxon>Bacillota</taxon>
        <taxon>Clostridia</taxon>
        <taxon>Lachnospirales</taxon>
        <taxon>Lachnospiraceae</taxon>
        <taxon>Catenibacillus</taxon>
    </lineage>
</organism>
<name>A0A7W8H7R5_9FIRM</name>
<evidence type="ECO:0000313" key="3">
    <source>
        <dbReference type="Proteomes" id="UP000543642"/>
    </source>
</evidence>
<comment type="caution">
    <text evidence="2">The sequence shown here is derived from an EMBL/GenBank/DDBJ whole genome shotgun (WGS) entry which is preliminary data.</text>
</comment>
<evidence type="ECO:0000256" key="1">
    <source>
        <dbReference type="SAM" id="SignalP"/>
    </source>
</evidence>
<gene>
    <name evidence="2" type="ORF">HNP82_000545</name>
</gene>
<feature type="signal peptide" evidence="1">
    <location>
        <begin position="1"/>
        <end position="25"/>
    </location>
</feature>
<dbReference type="Proteomes" id="UP000543642">
    <property type="component" value="Unassembled WGS sequence"/>
</dbReference>
<keyword evidence="1" id="KW-0732">Signal</keyword>
<sequence length="153" mass="17936">MKKILLKIMLAVSIMVLSISSMAMASPVEDNNDFMEDEYHVEGTPNLSRWSYTSSYTLDMGIENGTAIMDATVTGYSGITTKIEIYFYLQQYYDGGWKNYKTWKDTVNDDYAVVEHTYSVPKGYKYRLRCSYYVYSGRSYDHFMDYSYEVNYY</sequence>